<proteinExistence type="predicted"/>
<sequence>MLSNDDADKVIAKPELYGLSETQLVNYESFLMERRTLEAFLNLKQGALLAGFELCICSAYRNFDRQLAIWNAKANGQRSLLDANSQDINPFSLTPDELIDAILLWSALPGASRHHWGTDLDVFDAKAITKAELQLVSHEYQLGGPCYALHQWLMENGPKYGFYFPFQANLSGVSPEPWHISYFPVAATYLANFDSHALHQLIEQSDINPKGALLARLTSIVDSHVRFVAPQPGLIHKI</sequence>
<keyword evidence="2" id="KW-0378">Hydrolase</keyword>
<protein>
    <submittedName>
        <fullName evidence="2">Peptidase M15B and M15C, D,D-carboxypeptidase VanY/endolysins</fullName>
    </submittedName>
</protein>
<evidence type="ECO:0000313" key="2">
    <source>
        <dbReference type="EMBL" id="ABE55097.1"/>
    </source>
</evidence>
<dbReference type="RefSeq" id="WP_011496254.1">
    <property type="nucleotide sequence ID" value="NC_007954.1"/>
</dbReference>
<dbReference type="GO" id="GO:0006508">
    <property type="term" value="P:proteolysis"/>
    <property type="evidence" value="ECO:0007669"/>
    <property type="project" value="InterPro"/>
</dbReference>
<gene>
    <name evidence="2" type="ordered locus">Sden_1813</name>
</gene>
<accession>Q12N79</accession>
<dbReference type="AlphaFoldDB" id="Q12N79"/>
<keyword evidence="2" id="KW-0121">Carboxypeptidase</keyword>
<feature type="domain" description="D-alanyl-D-alanine carboxypeptidase-like core" evidence="1">
    <location>
        <begin position="32"/>
        <end position="184"/>
    </location>
</feature>
<dbReference type="PANTHER" id="PTHR34385:SF1">
    <property type="entry name" value="PEPTIDOGLYCAN L-ALANYL-D-GLUTAMATE ENDOPEPTIDASE CWLK"/>
    <property type="match status" value="1"/>
</dbReference>
<dbReference type="PANTHER" id="PTHR34385">
    <property type="entry name" value="D-ALANYL-D-ALANINE CARBOXYPEPTIDASE"/>
    <property type="match status" value="1"/>
</dbReference>
<organism evidence="2 3">
    <name type="scientific">Shewanella denitrificans (strain OS217 / ATCC BAA-1090 / DSM 15013)</name>
    <dbReference type="NCBI Taxonomy" id="318161"/>
    <lineage>
        <taxon>Bacteria</taxon>
        <taxon>Pseudomonadati</taxon>
        <taxon>Pseudomonadota</taxon>
        <taxon>Gammaproteobacteria</taxon>
        <taxon>Alteromonadales</taxon>
        <taxon>Shewanellaceae</taxon>
        <taxon>Shewanella</taxon>
    </lineage>
</organism>
<dbReference type="InterPro" id="IPR009045">
    <property type="entry name" value="Zn_M74/Hedgehog-like"/>
</dbReference>
<keyword evidence="2" id="KW-0645">Protease</keyword>
<dbReference type="GO" id="GO:0004180">
    <property type="term" value="F:carboxypeptidase activity"/>
    <property type="evidence" value="ECO:0007669"/>
    <property type="project" value="UniProtKB-KW"/>
</dbReference>
<dbReference type="EMBL" id="CP000302">
    <property type="protein sequence ID" value="ABE55097.1"/>
    <property type="molecule type" value="Genomic_DNA"/>
</dbReference>
<dbReference type="HOGENOM" id="CLU_081855_0_0_6"/>
<evidence type="ECO:0000313" key="3">
    <source>
        <dbReference type="Proteomes" id="UP000001982"/>
    </source>
</evidence>
<dbReference type="SUPFAM" id="SSF55166">
    <property type="entry name" value="Hedgehog/DD-peptidase"/>
    <property type="match status" value="1"/>
</dbReference>
<evidence type="ECO:0000259" key="1">
    <source>
        <dbReference type="Pfam" id="PF02557"/>
    </source>
</evidence>
<dbReference type="eggNOG" id="COG1876">
    <property type="taxonomic scope" value="Bacteria"/>
</dbReference>
<dbReference type="Pfam" id="PF02557">
    <property type="entry name" value="VanY"/>
    <property type="match status" value="1"/>
</dbReference>
<dbReference type="InterPro" id="IPR052179">
    <property type="entry name" value="DD-CPase-like"/>
</dbReference>
<dbReference type="Gene3D" id="3.30.1380.10">
    <property type="match status" value="1"/>
</dbReference>
<dbReference type="InterPro" id="IPR003709">
    <property type="entry name" value="VanY-like_core_dom"/>
</dbReference>
<name>Q12N79_SHEDO</name>
<keyword evidence="3" id="KW-1185">Reference proteome</keyword>
<dbReference type="KEGG" id="sdn:Sden_1813"/>
<dbReference type="STRING" id="318161.Sden_1813"/>
<dbReference type="CDD" id="cd14847">
    <property type="entry name" value="DD-carboxypeptidase_like"/>
    <property type="match status" value="1"/>
</dbReference>
<dbReference type="Proteomes" id="UP000001982">
    <property type="component" value="Chromosome"/>
</dbReference>
<reference evidence="2 3" key="1">
    <citation type="submission" date="2006-03" db="EMBL/GenBank/DDBJ databases">
        <title>Complete sequence of Shewanella denitrificans OS217.</title>
        <authorList>
            <consortium name="US DOE Joint Genome Institute"/>
            <person name="Copeland A."/>
            <person name="Lucas S."/>
            <person name="Lapidus A."/>
            <person name="Barry K."/>
            <person name="Detter J.C."/>
            <person name="Glavina del Rio T."/>
            <person name="Hammon N."/>
            <person name="Israni S."/>
            <person name="Dalin E."/>
            <person name="Tice H."/>
            <person name="Pitluck S."/>
            <person name="Brettin T."/>
            <person name="Bruce D."/>
            <person name="Han C."/>
            <person name="Tapia R."/>
            <person name="Gilna P."/>
            <person name="Kiss H."/>
            <person name="Schmutz J."/>
            <person name="Larimer F."/>
            <person name="Land M."/>
            <person name="Hauser L."/>
            <person name="Kyrpides N."/>
            <person name="Lykidis A."/>
            <person name="Richardson P."/>
        </authorList>
    </citation>
    <scope>NUCLEOTIDE SEQUENCE [LARGE SCALE GENOMIC DNA]</scope>
    <source>
        <strain evidence="3">OS217 / ATCC BAA-1090 / DSM 15013</strain>
    </source>
</reference>